<dbReference type="InterPro" id="IPR001214">
    <property type="entry name" value="SET_dom"/>
</dbReference>
<sequence>MAEKASGSRMAALLEQREQLTEMLQEKPYDFVLYLRRAVVYTDMAYPDLAIGDAYRALLLSHELGYKYVDYYERVYETIRVYSLMADFDGVPEVLRNVVQEQTLAALDSELDLGDKPQPKKRRQPGDDFSSDDGFNSDIDAALVAEDCGLKLPVMSTFSAVLRRPWQGDDLHFPLCKKWAFIAKIRSYQIMSLNLLLCGCLGSARSQSESGLKDDPDNRELLQIKELIDTAGRQRLRQKCGNGSVYNPASLPDRGFVRREVYPWNTYEPDRCSPASLAALNLQLSIVAPKCEVRVLRLPVLATQEPTEDVVVPATRWQLGVFAKEPIAAGKLVLREFSILTASSRYEAAICHACKSDISGTNDATGVNNSSVESRISCRYCSAVYCSEECHRRALDTYHDYVCEEDGFDYLAKDPWRPRDAADDELYLLLLSRVLAMSYHQGRHMLELKEVKYLWGDFVPVAINAQEAISSNDLSPYSPEVVAMAAAGANPPAAWSLPFSFADSIVAPLNFMESMKIDMYKFLVKKDVWVLNTVFAKLRGTASARQSRQDGPPDVAAVHPLWSLVNHDCDPNVTWEWGARMVLRAREDRVQLAEDKAAGVIRPGGIAAGEEILSHYCDLALPVQLRREWARGSLGGTCMCLRCQNEAAVEQGDRKHSATNKADPACTCLCHK</sequence>
<accession>A0ABP0D6J4</accession>
<dbReference type="Gene3D" id="6.10.140.2220">
    <property type="match status" value="1"/>
</dbReference>
<reference evidence="3 4" key="1">
    <citation type="submission" date="2024-01" db="EMBL/GenBank/DDBJ databases">
        <authorList>
            <person name="Allen C."/>
            <person name="Tagirdzhanova G."/>
        </authorList>
    </citation>
    <scope>NUCLEOTIDE SEQUENCE [LARGE SCALE GENOMIC DNA]</scope>
    <source>
        <strain evidence="3 4">CBS 119000</strain>
    </source>
</reference>
<evidence type="ECO:0000259" key="2">
    <source>
        <dbReference type="PROSITE" id="PS50280"/>
    </source>
</evidence>
<dbReference type="Pfam" id="PF00856">
    <property type="entry name" value="SET"/>
    <property type="match status" value="1"/>
</dbReference>
<evidence type="ECO:0000313" key="4">
    <source>
        <dbReference type="Proteomes" id="UP001642502"/>
    </source>
</evidence>
<evidence type="ECO:0000313" key="3">
    <source>
        <dbReference type="EMBL" id="CAK7263840.1"/>
    </source>
</evidence>
<dbReference type="InterPro" id="IPR046341">
    <property type="entry name" value="SET_dom_sf"/>
</dbReference>
<dbReference type="Gene3D" id="2.170.270.10">
    <property type="entry name" value="SET domain"/>
    <property type="match status" value="2"/>
</dbReference>
<proteinExistence type="predicted"/>
<dbReference type="PROSITE" id="PS50280">
    <property type="entry name" value="SET"/>
    <property type="match status" value="1"/>
</dbReference>
<name>A0ABP0D6J4_9PEZI</name>
<feature type="region of interest" description="Disordered" evidence="1">
    <location>
        <begin position="110"/>
        <end position="134"/>
    </location>
</feature>
<comment type="caution">
    <text evidence="3">The sequence shown here is derived from an EMBL/GenBank/DDBJ whole genome shotgun (WGS) entry which is preliminary data.</text>
</comment>
<organism evidence="3 4">
    <name type="scientific">Sporothrix epigloea</name>
    <dbReference type="NCBI Taxonomy" id="1892477"/>
    <lineage>
        <taxon>Eukaryota</taxon>
        <taxon>Fungi</taxon>
        <taxon>Dikarya</taxon>
        <taxon>Ascomycota</taxon>
        <taxon>Pezizomycotina</taxon>
        <taxon>Sordariomycetes</taxon>
        <taxon>Sordariomycetidae</taxon>
        <taxon>Ophiostomatales</taxon>
        <taxon>Ophiostomataceae</taxon>
        <taxon>Sporothrix</taxon>
    </lineage>
</organism>
<keyword evidence="4" id="KW-1185">Reference proteome</keyword>
<dbReference type="SUPFAM" id="SSF82199">
    <property type="entry name" value="SET domain"/>
    <property type="match status" value="1"/>
</dbReference>
<dbReference type="EMBL" id="CAWUON010000004">
    <property type="protein sequence ID" value="CAK7263840.1"/>
    <property type="molecule type" value="Genomic_DNA"/>
</dbReference>
<dbReference type="Proteomes" id="UP001642502">
    <property type="component" value="Unassembled WGS sequence"/>
</dbReference>
<protein>
    <recommendedName>
        <fullName evidence="2">SET domain-containing protein</fullName>
    </recommendedName>
</protein>
<feature type="domain" description="SET" evidence="2">
    <location>
        <begin position="289"/>
        <end position="617"/>
    </location>
</feature>
<dbReference type="PANTHER" id="PTHR12197:SF273">
    <property type="entry name" value="MYND-TYPE ZINC FINGER PROTEIN SAMB"/>
    <property type="match status" value="1"/>
</dbReference>
<gene>
    <name evidence="3" type="ORF">SEPCBS119000_000704</name>
</gene>
<evidence type="ECO:0000256" key="1">
    <source>
        <dbReference type="SAM" id="MobiDB-lite"/>
    </source>
</evidence>
<dbReference type="InterPro" id="IPR050869">
    <property type="entry name" value="H3K4_H4K5_MeTrfase"/>
</dbReference>
<dbReference type="PANTHER" id="PTHR12197">
    <property type="entry name" value="HISTONE-LYSINE N-METHYLTRANSFERASE SMYD"/>
    <property type="match status" value="1"/>
</dbReference>